<keyword evidence="1" id="KW-0677">Repeat</keyword>
<evidence type="ECO:0000256" key="4">
    <source>
        <dbReference type="SAM" id="MobiDB-lite"/>
    </source>
</evidence>
<feature type="domain" description="EF-hand" evidence="5">
    <location>
        <begin position="53"/>
        <end position="88"/>
    </location>
</feature>
<accession>A0AAV6LI48</accession>
<dbReference type="SMART" id="SM00054">
    <property type="entry name" value="EFh"/>
    <property type="match status" value="3"/>
</dbReference>
<gene>
    <name evidence="6" type="ORF">RHGRI_000220</name>
</gene>
<dbReference type="EMBL" id="JACTNZ010000001">
    <property type="protein sequence ID" value="KAG5563973.1"/>
    <property type="molecule type" value="Genomic_DNA"/>
</dbReference>
<dbReference type="InterPro" id="IPR028348">
    <property type="entry name" value="FAD-binding_protein"/>
</dbReference>
<dbReference type="AlphaFoldDB" id="A0AAV6LI48"/>
<dbReference type="PROSITE" id="PS00018">
    <property type="entry name" value="EF_HAND_1"/>
    <property type="match status" value="2"/>
</dbReference>
<sequence>MEPERIPKSFGCFPHRSLRTTLQRCRSLKSSSKSSPRSPNSTSITTRRKTSATREEELKEVFRRFDGDSDGKISAVELRAYFASIGEYMSHEEARGVIEDLDADGDNLMDFGDFLRLMNKEGKGDGDDEDIKAAFEMFEFGKGSGRITSKSLQRVLSRFGDEKSQDECEAMIRALVPLLRNFRQHLQRLGVDIRFGTRVDDLLVENGNVVGVEVSDSRSNLKFSGQKSRFHYFPRSKRSKYRFAIRSASHSLDVHLSGPMQHSLLPSRLRILSLFHGPLAGVEFQEHLYDPRVIDWELRQPASMNCFHVILTEALQSSILTFDNETRTSTSPVKIARSAETYECTSLKGLYPIGEGAGYAGGIVSAAVDGMYAGFASAKSLDLYQCSVESVLAFGQG</sequence>
<feature type="domain" description="EF-hand" evidence="5">
    <location>
        <begin position="89"/>
        <end position="124"/>
    </location>
</feature>
<dbReference type="CDD" id="cd00051">
    <property type="entry name" value="EFh"/>
    <property type="match status" value="1"/>
</dbReference>
<dbReference type="InterPro" id="IPR018247">
    <property type="entry name" value="EF_Hand_1_Ca_BS"/>
</dbReference>
<dbReference type="InterPro" id="IPR011992">
    <property type="entry name" value="EF-hand-dom_pair"/>
</dbReference>
<dbReference type="Gene3D" id="1.10.238.10">
    <property type="entry name" value="EF-hand"/>
    <property type="match status" value="2"/>
</dbReference>
<protein>
    <recommendedName>
        <fullName evidence="5">EF-hand domain-containing protein</fullName>
    </recommendedName>
</protein>
<evidence type="ECO:0000256" key="1">
    <source>
        <dbReference type="ARBA" id="ARBA00022737"/>
    </source>
</evidence>
<evidence type="ECO:0000256" key="2">
    <source>
        <dbReference type="ARBA" id="ARBA00022837"/>
    </source>
</evidence>
<keyword evidence="7" id="KW-1185">Reference proteome</keyword>
<dbReference type="SUPFAM" id="SSF47473">
    <property type="entry name" value="EF-hand"/>
    <property type="match status" value="1"/>
</dbReference>
<feature type="region of interest" description="Disordered" evidence="4">
    <location>
        <begin position="24"/>
        <end position="55"/>
    </location>
</feature>
<keyword evidence="3" id="KW-0809">Transit peptide</keyword>
<dbReference type="Gene3D" id="3.50.50.60">
    <property type="entry name" value="FAD/NAD(P)-binding domain"/>
    <property type="match status" value="2"/>
</dbReference>
<evidence type="ECO:0000313" key="6">
    <source>
        <dbReference type="EMBL" id="KAG5563973.1"/>
    </source>
</evidence>
<dbReference type="GO" id="GO:0005509">
    <property type="term" value="F:calcium ion binding"/>
    <property type="evidence" value="ECO:0007669"/>
    <property type="project" value="InterPro"/>
</dbReference>
<dbReference type="FunFam" id="1.10.238.10:FF:000178">
    <property type="entry name" value="Calmodulin-2 A"/>
    <property type="match status" value="1"/>
</dbReference>
<evidence type="ECO:0000313" key="7">
    <source>
        <dbReference type="Proteomes" id="UP000823749"/>
    </source>
</evidence>
<reference evidence="6" key="1">
    <citation type="submission" date="2020-08" db="EMBL/GenBank/DDBJ databases">
        <title>Plant Genome Project.</title>
        <authorList>
            <person name="Zhang R.-G."/>
        </authorList>
    </citation>
    <scope>NUCLEOTIDE SEQUENCE</scope>
    <source>
        <strain evidence="6">WSP0</strain>
        <tissue evidence="6">Leaf</tissue>
    </source>
</reference>
<dbReference type="InterPro" id="IPR036188">
    <property type="entry name" value="FAD/NAD-bd_sf"/>
</dbReference>
<dbReference type="Pfam" id="PF13499">
    <property type="entry name" value="EF-hand_7"/>
    <property type="match status" value="1"/>
</dbReference>
<evidence type="ECO:0000256" key="3">
    <source>
        <dbReference type="ARBA" id="ARBA00022946"/>
    </source>
</evidence>
<evidence type="ECO:0000259" key="5">
    <source>
        <dbReference type="PROSITE" id="PS50222"/>
    </source>
</evidence>
<dbReference type="Proteomes" id="UP000823749">
    <property type="component" value="Chromosome 1"/>
</dbReference>
<dbReference type="SUPFAM" id="SSF51905">
    <property type="entry name" value="FAD/NAD(P)-binding domain"/>
    <property type="match status" value="1"/>
</dbReference>
<dbReference type="PANTHER" id="PTHR42842">
    <property type="entry name" value="FAD/NAD(P)-BINDING OXIDOREDUCTASE"/>
    <property type="match status" value="1"/>
</dbReference>
<dbReference type="GO" id="GO:0043226">
    <property type="term" value="C:organelle"/>
    <property type="evidence" value="ECO:0007669"/>
    <property type="project" value="UniProtKB-ARBA"/>
</dbReference>
<keyword evidence="2" id="KW-0106">Calcium</keyword>
<proteinExistence type="predicted"/>
<comment type="caution">
    <text evidence="6">The sequence shown here is derived from an EMBL/GenBank/DDBJ whole genome shotgun (WGS) entry which is preliminary data.</text>
</comment>
<dbReference type="PANTHER" id="PTHR42842:SF3">
    <property type="entry name" value="FAD_NAD(P)-BINDING OXIDOREDUCTASE FAMILY PROTEIN"/>
    <property type="match status" value="1"/>
</dbReference>
<feature type="compositionally biased region" description="Low complexity" evidence="4">
    <location>
        <begin position="24"/>
        <end position="45"/>
    </location>
</feature>
<dbReference type="PROSITE" id="PS50222">
    <property type="entry name" value="EF_HAND_2"/>
    <property type="match status" value="2"/>
</dbReference>
<name>A0AAV6LI48_9ERIC</name>
<dbReference type="InterPro" id="IPR002048">
    <property type="entry name" value="EF_hand_dom"/>
</dbReference>
<organism evidence="6 7">
    <name type="scientific">Rhododendron griersonianum</name>
    <dbReference type="NCBI Taxonomy" id="479676"/>
    <lineage>
        <taxon>Eukaryota</taxon>
        <taxon>Viridiplantae</taxon>
        <taxon>Streptophyta</taxon>
        <taxon>Embryophyta</taxon>
        <taxon>Tracheophyta</taxon>
        <taxon>Spermatophyta</taxon>
        <taxon>Magnoliopsida</taxon>
        <taxon>eudicotyledons</taxon>
        <taxon>Gunneridae</taxon>
        <taxon>Pentapetalae</taxon>
        <taxon>asterids</taxon>
        <taxon>Ericales</taxon>
        <taxon>Ericaceae</taxon>
        <taxon>Ericoideae</taxon>
        <taxon>Rhodoreae</taxon>
        <taxon>Rhododendron</taxon>
    </lineage>
</organism>